<dbReference type="InterPro" id="IPR053147">
    <property type="entry name" value="Hsp_HslJ-like"/>
</dbReference>
<dbReference type="Pfam" id="PF03724">
    <property type="entry name" value="META"/>
    <property type="match status" value="1"/>
</dbReference>
<dbReference type="InterPro" id="IPR038670">
    <property type="entry name" value="HslJ-like_sf"/>
</dbReference>
<dbReference type="PROSITE" id="PS51257">
    <property type="entry name" value="PROKAR_LIPOPROTEIN"/>
    <property type="match status" value="1"/>
</dbReference>
<dbReference type="Gene3D" id="2.40.128.270">
    <property type="match status" value="1"/>
</dbReference>
<evidence type="ECO:0000313" key="2">
    <source>
        <dbReference type="Proteomes" id="UP000644140"/>
    </source>
</evidence>
<dbReference type="AlphaFoldDB" id="A0A8I1AM45"/>
<dbReference type="InterPro" id="IPR005184">
    <property type="entry name" value="DUF306_Meta_HslJ"/>
</dbReference>
<gene>
    <name evidence="1" type="ORF">I9054_003670</name>
</gene>
<protein>
    <submittedName>
        <fullName evidence="1">META domain-containing protein</fullName>
    </submittedName>
</protein>
<accession>A0A8I1AM45</accession>
<dbReference type="PANTHER" id="PTHR35535">
    <property type="entry name" value="HEAT SHOCK PROTEIN HSLJ"/>
    <property type="match status" value="1"/>
</dbReference>
<reference evidence="1" key="1">
    <citation type="submission" date="2022-02" db="EMBL/GenBank/DDBJ databases">
        <title>Characterization of Tn125 harboring carbapenem-resistant Acinetobacter bereziniae clinical isolates.</title>
        <authorList>
            <person name="Wong N.-K."/>
            <person name="Pan Q."/>
        </authorList>
    </citation>
    <scope>NUCLEOTIDE SEQUENCE</scope>
    <source>
        <strain evidence="1">GD03393</strain>
    </source>
</reference>
<sequence>MFKAIIAATLITSTLFATGCTSTPSSTQQAQNLSLLQNKNWTLTHIGATEYKADPSSRNAPSIQFGSDLRVSGSDGCNRIMGQYALKGQHITIGQLASTKMLCPSSMQIATQYTEALSKVQGFQVYDKTLKLVDQHGNRVLQFTTP</sequence>
<organism evidence="1 2">
    <name type="scientific">Acinetobacter bereziniae</name>
    <name type="common">Acinetobacter genomosp. 10</name>
    <dbReference type="NCBI Taxonomy" id="106648"/>
    <lineage>
        <taxon>Bacteria</taxon>
        <taxon>Pseudomonadati</taxon>
        <taxon>Pseudomonadota</taxon>
        <taxon>Gammaproteobacteria</taxon>
        <taxon>Moraxellales</taxon>
        <taxon>Moraxellaceae</taxon>
        <taxon>Acinetobacter</taxon>
    </lineage>
</organism>
<dbReference type="PANTHER" id="PTHR35535:SF1">
    <property type="entry name" value="HEAT SHOCK PROTEIN HSLJ"/>
    <property type="match status" value="1"/>
</dbReference>
<proteinExistence type="predicted"/>
<name>A0A8I1AM45_ACIBZ</name>
<evidence type="ECO:0000313" key="1">
    <source>
        <dbReference type="EMBL" id="UUN98569.1"/>
    </source>
</evidence>
<dbReference type="RefSeq" id="WP_151781378.1">
    <property type="nucleotide sequence ID" value="NZ_BKNL01000055.1"/>
</dbReference>
<dbReference type="EMBL" id="CP092085">
    <property type="protein sequence ID" value="UUN98569.1"/>
    <property type="molecule type" value="Genomic_DNA"/>
</dbReference>
<dbReference type="Proteomes" id="UP000644140">
    <property type="component" value="Chromosome"/>
</dbReference>